<evidence type="ECO:0000256" key="2">
    <source>
        <dbReference type="ARBA" id="ARBA00010790"/>
    </source>
</evidence>
<reference evidence="7" key="2">
    <citation type="submission" date="2022-07" db="EMBL/GenBank/DDBJ databases">
        <authorList>
            <person name="Goncalves M.F.M."/>
            <person name="Hilario S."/>
            <person name="Van De Peer Y."/>
            <person name="Esteves A.C."/>
            <person name="Alves A."/>
        </authorList>
    </citation>
    <scope>NUCLEOTIDE SEQUENCE</scope>
    <source>
        <strain evidence="7">MUM 19.33</strain>
    </source>
</reference>
<dbReference type="AlphaFoldDB" id="A0A9Q0BAK2"/>
<dbReference type="GO" id="GO:0050660">
    <property type="term" value="F:flavin adenine dinucleotide binding"/>
    <property type="evidence" value="ECO:0007669"/>
    <property type="project" value="InterPro"/>
</dbReference>
<organism evidence="7 8">
    <name type="scientific">Emericellopsis cladophorae</name>
    <dbReference type="NCBI Taxonomy" id="2686198"/>
    <lineage>
        <taxon>Eukaryota</taxon>
        <taxon>Fungi</taxon>
        <taxon>Dikarya</taxon>
        <taxon>Ascomycota</taxon>
        <taxon>Pezizomycotina</taxon>
        <taxon>Sordariomycetes</taxon>
        <taxon>Hypocreomycetidae</taxon>
        <taxon>Hypocreales</taxon>
        <taxon>Bionectriaceae</taxon>
        <taxon>Emericellopsis</taxon>
    </lineage>
</organism>
<keyword evidence="3" id="KW-0285">Flavoprotein</keyword>
<reference evidence="7" key="1">
    <citation type="journal article" date="2021" name="J Fungi (Basel)">
        <title>Genomic and Metabolomic Analyses of the Marine Fungus Emericellopsis cladophorae: Insights into Saltwater Adaptability Mechanisms and Its Biosynthetic Potential.</title>
        <authorList>
            <person name="Goncalves M.F.M."/>
            <person name="Hilario S."/>
            <person name="Van de Peer Y."/>
            <person name="Esteves A.C."/>
            <person name="Alves A."/>
        </authorList>
    </citation>
    <scope>NUCLEOTIDE SEQUENCE</scope>
    <source>
        <strain evidence="7">MUM 19.33</strain>
    </source>
</reference>
<feature type="domain" description="Glucose-methanol-choline oxidoreductase N-terminal" evidence="6">
    <location>
        <begin position="834"/>
        <end position="848"/>
    </location>
</feature>
<dbReference type="InterPro" id="IPR036188">
    <property type="entry name" value="FAD/NAD-bd_sf"/>
</dbReference>
<dbReference type="GO" id="GO:0004499">
    <property type="term" value="F:N,N-dimethylaniline monooxygenase activity"/>
    <property type="evidence" value="ECO:0007669"/>
    <property type="project" value="InterPro"/>
</dbReference>
<evidence type="ECO:0000256" key="3">
    <source>
        <dbReference type="ARBA" id="ARBA00022630"/>
    </source>
</evidence>
<evidence type="ECO:0000256" key="1">
    <source>
        <dbReference type="ARBA" id="ARBA00010139"/>
    </source>
</evidence>
<dbReference type="EMBL" id="JAGIXG020000135">
    <property type="protein sequence ID" value="KAI6777650.1"/>
    <property type="molecule type" value="Genomic_DNA"/>
</dbReference>
<gene>
    <name evidence="7" type="ORF">J7T54_002969</name>
</gene>
<dbReference type="OrthoDB" id="74360at2759"/>
<dbReference type="GeneID" id="75829475"/>
<comment type="similarity">
    <text evidence="2">Belongs to the GMC oxidoreductase family.</text>
</comment>
<dbReference type="InterPro" id="IPR007867">
    <property type="entry name" value="GMC_OxRtase_C"/>
</dbReference>
<evidence type="ECO:0000313" key="8">
    <source>
        <dbReference type="Proteomes" id="UP001055219"/>
    </source>
</evidence>
<sequence length="1133" mass="125730">MELDTDVLIIGAGMSGLGLAVQLVRSYGHRRFEIVEKAEHLGGTWWTNSYPGCGVDVVAHYYAYSFCMNPNWSRKYPLQPEILAYFERVAAKYDIEKHIRFQSKVESAHWEESSGTWLVDVRNLRTSETYQRRCKILVSAVGILSQPNDCDIRGHASFKGRLFHSTQWDHLFDWNSKSVVVIGNGCSGSQIVPAISEGDRAAAKVTQFARQAQWVFERPNPEYSKAFQFVMRWTPFAMRLYRFMHNYYAEMDFKSFPTLSGAAIREMYATYQGAYIRRVSPEKYHGFLVPKSEVGCKRRVMDSEYLESLGRDNVELVYDDPIEEIVEDGVRTNSGRLVEADAIVLANGFQVQKPLLTLNLHGRGGVSVAEHWENFSEGAASAYFGTCLSQFPNYFILMGPNTASGHGSVSYITECQINFTMRVIKPVLKALKAQRSRLPVLGSATDVVEVQQGAEKQDIDNVQERVKDLVWSSGCTSWALDETTRRNTTMYPDFQYRYWLRSVFVPWKDFEFSRSSVLEESLAGKSVGLGTWATLFAGVSLAAAVFSFGVPGLNATYDYIVIGGGNAGLTLATRLAEQQGGSVAVVEAGTFYETGNGNRSQVPFFDHYYISKAKDDYQPLVDWGYVTKAQKNAYDVELHYARGKCLGGSSARNYMIYQRANKNAYKRWAQAVGDDSYTFDNFLPFFNKGICFTPPNNELRFANSTPSYDASVMGNCSGPLSVTYSNYAHSFASWSVNGLKAMGLKMFPGFASGSLVSGQSYVMSAISAKDQIRDSSETSFMRKALDLPNYAAYVLTQAKKITFSRDKKANGVWVDTLGSRYHLTATKEVIVSAGTFASPQLLMVSGVGPADALKKLDILVVADRPGVGQGMQDHLYFGPSYRVKGLTTSSLLNPDRLAEATRDFNVNSTGMLTNPSNDIIAWEKFPKHLRSGFSKRTLKTLESYPADWPEIELLAISAFLGYQNTSAADPNDGRQYATMGAALCMPRSRGSVTIKSADNAVSPIIDPNYFADPADVEVAVAAYKRVREFWTKPAVKAFRPDDVEAFPGLHVKTDAQIEKVIKESFQTIFHASSTCAMGKQGDYMAVVDNKAKVFGVSGLRVVDASVFPFLPPGHPMSTVYALAEKIATDITGR</sequence>
<comment type="caution">
    <text evidence="7">The sequence shown here is derived from an EMBL/GenBank/DDBJ whole genome shotgun (WGS) entry which is preliminary data.</text>
</comment>
<keyword evidence="4" id="KW-0274">FAD</keyword>
<dbReference type="GO" id="GO:0050661">
    <property type="term" value="F:NADP binding"/>
    <property type="evidence" value="ECO:0007669"/>
    <property type="project" value="InterPro"/>
</dbReference>
<dbReference type="SUPFAM" id="SSF54373">
    <property type="entry name" value="FAD-linked reductases, C-terminal domain"/>
    <property type="match status" value="1"/>
</dbReference>
<keyword evidence="5" id="KW-0560">Oxidoreductase</keyword>
<dbReference type="PANTHER" id="PTHR42877:SF5">
    <property type="entry name" value="L-ORNITHINE N(5)-MONOOXYGENASE-RELATED"/>
    <property type="match status" value="1"/>
</dbReference>
<protein>
    <submittedName>
        <fullName evidence="7">Glucose-methanol-choline oxidoreductase</fullName>
    </submittedName>
</protein>
<dbReference type="Pfam" id="PF05199">
    <property type="entry name" value="GMC_oxred_C"/>
    <property type="match status" value="1"/>
</dbReference>
<proteinExistence type="inferred from homology"/>
<dbReference type="Proteomes" id="UP001055219">
    <property type="component" value="Unassembled WGS sequence"/>
</dbReference>
<dbReference type="InterPro" id="IPR000172">
    <property type="entry name" value="GMC_OxRdtase_N"/>
</dbReference>
<keyword evidence="8" id="KW-1185">Reference proteome</keyword>
<dbReference type="Pfam" id="PF00743">
    <property type="entry name" value="FMO-like"/>
    <property type="match status" value="1"/>
</dbReference>
<dbReference type="InterPro" id="IPR020946">
    <property type="entry name" value="Flavin_mOase-like"/>
</dbReference>
<dbReference type="SUPFAM" id="SSF51905">
    <property type="entry name" value="FAD/NAD(P)-binding domain"/>
    <property type="match status" value="2"/>
</dbReference>
<evidence type="ECO:0000256" key="5">
    <source>
        <dbReference type="ARBA" id="ARBA00023002"/>
    </source>
</evidence>
<dbReference type="Pfam" id="PF00732">
    <property type="entry name" value="GMC_oxred_N"/>
    <property type="match status" value="1"/>
</dbReference>
<evidence type="ECO:0000313" key="7">
    <source>
        <dbReference type="EMBL" id="KAI6777650.1"/>
    </source>
</evidence>
<dbReference type="Gene3D" id="3.50.50.60">
    <property type="entry name" value="FAD/NAD(P)-binding domain"/>
    <property type="match status" value="3"/>
</dbReference>
<dbReference type="PROSITE" id="PS00624">
    <property type="entry name" value="GMC_OXRED_2"/>
    <property type="match status" value="1"/>
</dbReference>
<dbReference type="InterPro" id="IPR051209">
    <property type="entry name" value="FAD-bind_Monooxygenase_sf"/>
</dbReference>
<dbReference type="Gene3D" id="3.30.560.10">
    <property type="entry name" value="Glucose Oxidase, domain 3"/>
    <property type="match status" value="1"/>
</dbReference>
<dbReference type="PANTHER" id="PTHR42877">
    <property type="entry name" value="L-ORNITHINE N(5)-MONOOXYGENASE-RELATED"/>
    <property type="match status" value="1"/>
</dbReference>
<dbReference type="GO" id="GO:0016614">
    <property type="term" value="F:oxidoreductase activity, acting on CH-OH group of donors"/>
    <property type="evidence" value="ECO:0007669"/>
    <property type="project" value="InterPro"/>
</dbReference>
<evidence type="ECO:0000256" key="4">
    <source>
        <dbReference type="ARBA" id="ARBA00022827"/>
    </source>
</evidence>
<evidence type="ECO:0000259" key="6">
    <source>
        <dbReference type="PROSITE" id="PS00624"/>
    </source>
</evidence>
<dbReference type="RefSeq" id="XP_051358506.1">
    <property type="nucleotide sequence ID" value="XM_051510606.1"/>
</dbReference>
<accession>A0A9Q0BAK2</accession>
<comment type="similarity">
    <text evidence="1">Belongs to the FAD-binding monooxygenase family.</text>
</comment>
<name>A0A9Q0BAK2_9HYPO</name>